<evidence type="ECO:0000313" key="1">
    <source>
        <dbReference type="EMBL" id="KAK6784575.1"/>
    </source>
</evidence>
<comment type="caution">
    <text evidence="1">The sequence shown here is derived from an EMBL/GenBank/DDBJ whole genome shotgun (WGS) entry which is preliminary data.</text>
</comment>
<protein>
    <submittedName>
        <fullName evidence="1">Uncharacterized protein</fullName>
    </submittedName>
</protein>
<dbReference type="Proteomes" id="UP001371456">
    <property type="component" value="Unassembled WGS sequence"/>
</dbReference>
<sequence length="18" mass="2151">MEEIIYDSTSLLVVLLRR</sequence>
<gene>
    <name evidence="1" type="ORF">RDI58_018030</name>
</gene>
<evidence type="ECO:0000313" key="2">
    <source>
        <dbReference type="Proteomes" id="UP001371456"/>
    </source>
</evidence>
<keyword evidence="2" id="KW-1185">Reference proteome</keyword>
<organism evidence="1 2">
    <name type="scientific">Solanum bulbocastanum</name>
    <name type="common">Wild potato</name>
    <dbReference type="NCBI Taxonomy" id="147425"/>
    <lineage>
        <taxon>Eukaryota</taxon>
        <taxon>Viridiplantae</taxon>
        <taxon>Streptophyta</taxon>
        <taxon>Embryophyta</taxon>
        <taxon>Tracheophyta</taxon>
        <taxon>Spermatophyta</taxon>
        <taxon>Magnoliopsida</taxon>
        <taxon>eudicotyledons</taxon>
        <taxon>Gunneridae</taxon>
        <taxon>Pentapetalae</taxon>
        <taxon>asterids</taxon>
        <taxon>lamiids</taxon>
        <taxon>Solanales</taxon>
        <taxon>Solanaceae</taxon>
        <taxon>Solanoideae</taxon>
        <taxon>Solaneae</taxon>
        <taxon>Solanum</taxon>
    </lineage>
</organism>
<dbReference type="AlphaFoldDB" id="A0AAN8TCC5"/>
<reference evidence="1 2" key="1">
    <citation type="submission" date="2024-02" db="EMBL/GenBank/DDBJ databases">
        <title>de novo genome assembly of Solanum bulbocastanum strain 11H21.</title>
        <authorList>
            <person name="Hosaka A.J."/>
        </authorList>
    </citation>
    <scope>NUCLEOTIDE SEQUENCE [LARGE SCALE GENOMIC DNA]</scope>
    <source>
        <tissue evidence="1">Young leaves</tissue>
    </source>
</reference>
<proteinExistence type="predicted"/>
<accession>A0AAN8TCC5</accession>
<name>A0AAN8TCC5_SOLBU</name>
<dbReference type="EMBL" id="JBANQN010000007">
    <property type="protein sequence ID" value="KAK6784575.1"/>
    <property type="molecule type" value="Genomic_DNA"/>
</dbReference>